<protein>
    <submittedName>
        <fullName evidence="3">EamA-like transporter family protein</fullName>
    </submittedName>
</protein>
<keyword evidence="1" id="KW-0472">Membrane</keyword>
<keyword evidence="1" id="KW-0812">Transmembrane</keyword>
<feature type="transmembrane region" description="Helical" evidence="1">
    <location>
        <begin position="110"/>
        <end position="139"/>
    </location>
</feature>
<feature type="transmembrane region" description="Helical" evidence="1">
    <location>
        <begin position="282"/>
        <end position="300"/>
    </location>
</feature>
<dbReference type="Gene3D" id="1.10.3730.20">
    <property type="match status" value="1"/>
</dbReference>
<feature type="domain" description="EamA" evidence="2">
    <location>
        <begin position="160"/>
        <end position="298"/>
    </location>
</feature>
<evidence type="ECO:0000313" key="4">
    <source>
        <dbReference type="Proteomes" id="UP000225972"/>
    </source>
</evidence>
<dbReference type="OrthoDB" id="5243804at2"/>
<feature type="transmembrane region" description="Helical" evidence="1">
    <location>
        <begin position="254"/>
        <end position="275"/>
    </location>
</feature>
<feature type="transmembrane region" description="Helical" evidence="1">
    <location>
        <begin position="226"/>
        <end position="248"/>
    </location>
</feature>
<organism evidence="3 4">
    <name type="scientific">Pelagimonas phthalicica</name>
    <dbReference type="NCBI Taxonomy" id="1037362"/>
    <lineage>
        <taxon>Bacteria</taxon>
        <taxon>Pseudomonadati</taxon>
        <taxon>Pseudomonadota</taxon>
        <taxon>Alphaproteobacteria</taxon>
        <taxon>Rhodobacterales</taxon>
        <taxon>Roseobacteraceae</taxon>
        <taxon>Pelagimonas</taxon>
    </lineage>
</organism>
<keyword evidence="4" id="KW-1185">Reference proteome</keyword>
<evidence type="ECO:0000259" key="2">
    <source>
        <dbReference type="Pfam" id="PF00892"/>
    </source>
</evidence>
<feature type="transmembrane region" description="Helical" evidence="1">
    <location>
        <begin position="151"/>
        <end position="177"/>
    </location>
</feature>
<feature type="transmembrane region" description="Helical" evidence="1">
    <location>
        <begin position="189"/>
        <end position="214"/>
    </location>
</feature>
<sequence>MSLWIPITVTAAFLQNLRSTLQKHLKGHLSTTGATFVRFGFGLPFALLYCAVLFGPMGFELPGLSFRFALWLIVGALAQIAATFLLVHLFSFRNFVVGNAYSRTEPMQTALFAIVLFGAEFTAGAVVSICIAVLGVMLISVAQTSITLRNVFVSIGSRTALIGLGSGTLFGLAAIGFQTAARSVASDVFFVQAATTLLIGIAFQTGVMLAYIALRERDQFAKMRAAWKPALAVGFVGATATFGWFTAFTLQQAALVKVVAQVEMLFSFGSSLFFFKEKINRTEIAGCLLIIGSILCLLLYA</sequence>
<feature type="transmembrane region" description="Helical" evidence="1">
    <location>
        <begin position="68"/>
        <end position="90"/>
    </location>
</feature>
<accession>A0A238J8Q9</accession>
<dbReference type="Proteomes" id="UP000225972">
    <property type="component" value="Unassembled WGS sequence"/>
</dbReference>
<keyword evidence="1" id="KW-1133">Transmembrane helix</keyword>
<evidence type="ECO:0000313" key="3">
    <source>
        <dbReference type="EMBL" id="SMX26567.1"/>
    </source>
</evidence>
<dbReference type="SUPFAM" id="SSF103481">
    <property type="entry name" value="Multidrug resistance efflux transporter EmrE"/>
    <property type="match status" value="2"/>
</dbReference>
<evidence type="ECO:0000256" key="1">
    <source>
        <dbReference type="SAM" id="Phobius"/>
    </source>
</evidence>
<dbReference type="RefSeq" id="WP_099242487.1">
    <property type="nucleotide sequence ID" value="NZ_FXXP01000001.1"/>
</dbReference>
<gene>
    <name evidence="3" type="ORF">TRP8649_00649</name>
</gene>
<dbReference type="InterPro" id="IPR000620">
    <property type="entry name" value="EamA_dom"/>
</dbReference>
<proteinExistence type="predicted"/>
<dbReference type="EMBL" id="FXXP01000001">
    <property type="protein sequence ID" value="SMX26567.1"/>
    <property type="molecule type" value="Genomic_DNA"/>
</dbReference>
<feature type="transmembrane region" description="Helical" evidence="1">
    <location>
        <begin position="35"/>
        <end position="56"/>
    </location>
</feature>
<dbReference type="InterPro" id="IPR037185">
    <property type="entry name" value="EmrE-like"/>
</dbReference>
<name>A0A238J8Q9_9RHOB</name>
<dbReference type="GO" id="GO:0016020">
    <property type="term" value="C:membrane"/>
    <property type="evidence" value="ECO:0007669"/>
    <property type="project" value="InterPro"/>
</dbReference>
<dbReference type="Pfam" id="PF00892">
    <property type="entry name" value="EamA"/>
    <property type="match status" value="1"/>
</dbReference>
<reference evidence="4" key="1">
    <citation type="submission" date="2017-05" db="EMBL/GenBank/DDBJ databases">
        <authorList>
            <person name="Rodrigo-Torres L."/>
            <person name="Arahal R. D."/>
            <person name="Lucena T."/>
        </authorList>
    </citation>
    <scope>NUCLEOTIDE SEQUENCE [LARGE SCALE GENOMIC DNA]</scope>
    <source>
        <strain evidence="4">CECT 8649</strain>
    </source>
</reference>
<dbReference type="AlphaFoldDB" id="A0A238J8Q9"/>